<proteinExistence type="predicted"/>
<dbReference type="RefSeq" id="WP_377544091.1">
    <property type="nucleotide sequence ID" value="NZ_JBHSBN010000005.1"/>
</dbReference>
<evidence type="ECO:0000313" key="2">
    <source>
        <dbReference type="Proteomes" id="UP001595868"/>
    </source>
</evidence>
<accession>A0ABV8KJV8</accession>
<reference evidence="2" key="1">
    <citation type="journal article" date="2019" name="Int. J. Syst. Evol. Microbiol.">
        <title>The Global Catalogue of Microorganisms (GCM) 10K type strain sequencing project: providing services to taxonomists for standard genome sequencing and annotation.</title>
        <authorList>
            <consortium name="The Broad Institute Genomics Platform"/>
            <consortium name="The Broad Institute Genome Sequencing Center for Infectious Disease"/>
            <person name="Wu L."/>
            <person name="Ma J."/>
        </authorList>
    </citation>
    <scope>NUCLEOTIDE SEQUENCE [LARGE SCALE GENOMIC DNA]</scope>
    <source>
        <strain evidence="2">2902at01</strain>
    </source>
</reference>
<dbReference type="EMBL" id="JBHSBN010000005">
    <property type="protein sequence ID" value="MFC4106356.1"/>
    <property type="molecule type" value="Genomic_DNA"/>
</dbReference>
<comment type="caution">
    <text evidence="1">The sequence shown here is derived from an EMBL/GenBank/DDBJ whole genome shotgun (WGS) entry which is preliminary data.</text>
</comment>
<dbReference type="Proteomes" id="UP001595868">
    <property type="component" value="Unassembled WGS sequence"/>
</dbReference>
<keyword evidence="2" id="KW-1185">Reference proteome</keyword>
<protein>
    <submittedName>
        <fullName evidence="1">Uncharacterized protein</fullName>
    </submittedName>
</protein>
<evidence type="ECO:0000313" key="1">
    <source>
        <dbReference type="EMBL" id="MFC4106356.1"/>
    </source>
</evidence>
<name>A0ABV8KJV8_9ACTN</name>
<gene>
    <name evidence="1" type="ORF">ACFOX0_10455</name>
</gene>
<organism evidence="1 2">
    <name type="scientific">Micromonospora zhanjiangensis</name>
    <dbReference type="NCBI Taxonomy" id="1522057"/>
    <lineage>
        <taxon>Bacteria</taxon>
        <taxon>Bacillati</taxon>
        <taxon>Actinomycetota</taxon>
        <taxon>Actinomycetes</taxon>
        <taxon>Micromonosporales</taxon>
        <taxon>Micromonosporaceae</taxon>
        <taxon>Micromonospora</taxon>
    </lineage>
</organism>
<sequence length="143" mass="15034">MQDTRALALSFEVAGPPPIRTDGLSIFTAGHRQAVRVRALLTAACAAAQAQGWTALTGPVALAVVLRCPPGRRTADAANLIGGIATVLQDKKRISAIGPSHLGVLVDVALYGDERQLRRISYQEEPAPAMSYLVRVAELPAAV</sequence>